<dbReference type="Gene3D" id="3.20.20.80">
    <property type="entry name" value="Glycosidases"/>
    <property type="match status" value="1"/>
</dbReference>
<name>A0ABP9XTD7_9FUNG</name>
<dbReference type="Proteomes" id="UP001476247">
    <property type="component" value="Unassembled WGS sequence"/>
</dbReference>
<evidence type="ECO:0000256" key="2">
    <source>
        <dbReference type="ARBA" id="ARBA00022801"/>
    </source>
</evidence>
<evidence type="ECO:0000313" key="10">
    <source>
        <dbReference type="EMBL" id="GAA5797483.1"/>
    </source>
</evidence>
<evidence type="ECO:0000256" key="8">
    <source>
        <dbReference type="RuleBase" id="RU004453"/>
    </source>
</evidence>
<keyword evidence="11" id="KW-1185">Reference proteome</keyword>
<dbReference type="SUPFAM" id="SSF51445">
    <property type="entry name" value="(Trans)glycosidases"/>
    <property type="match status" value="1"/>
</dbReference>
<evidence type="ECO:0000256" key="7">
    <source>
        <dbReference type="RuleBase" id="RU000489"/>
    </source>
</evidence>
<protein>
    <recommendedName>
        <fullName evidence="9">GH18 domain-containing protein</fullName>
    </recommendedName>
</protein>
<dbReference type="PANTHER" id="PTHR11177:SF317">
    <property type="entry name" value="CHITINASE 12-RELATED"/>
    <property type="match status" value="1"/>
</dbReference>
<evidence type="ECO:0000256" key="6">
    <source>
        <dbReference type="ARBA" id="ARBA00023326"/>
    </source>
</evidence>
<evidence type="ECO:0000313" key="11">
    <source>
        <dbReference type="Proteomes" id="UP001476247"/>
    </source>
</evidence>
<proteinExistence type="inferred from homology"/>
<evidence type="ECO:0000256" key="4">
    <source>
        <dbReference type="ARBA" id="ARBA00023277"/>
    </source>
</evidence>
<dbReference type="InterPro" id="IPR029070">
    <property type="entry name" value="Chitinase_insertion_sf"/>
</dbReference>
<dbReference type="PROSITE" id="PS51910">
    <property type="entry name" value="GH18_2"/>
    <property type="match status" value="1"/>
</dbReference>
<keyword evidence="3" id="KW-0146">Chitin degradation</keyword>
<keyword evidence="5 7" id="KW-0326">Glycosidase</keyword>
<keyword evidence="6" id="KW-0624">Polysaccharide degradation</keyword>
<keyword evidence="4" id="KW-0119">Carbohydrate metabolism</keyword>
<comment type="catalytic activity">
    <reaction evidence="1">
        <text>Random endo-hydrolysis of N-acetyl-beta-D-glucosaminide (1-&gt;4)-beta-linkages in chitin and chitodextrins.</text>
        <dbReference type="EC" id="3.2.1.14"/>
    </reaction>
</comment>
<dbReference type="EMBL" id="BAABUJ010000008">
    <property type="protein sequence ID" value="GAA5797483.1"/>
    <property type="molecule type" value="Genomic_DNA"/>
</dbReference>
<evidence type="ECO:0000256" key="5">
    <source>
        <dbReference type="ARBA" id="ARBA00023295"/>
    </source>
</evidence>
<accession>A0ABP9XTD7</accession>
<dbReference type="InterPro" id="IPR017853">
    <property type="entry name" value="GH"/>
</dbReference>
<dbReference type="PROSITE" id="PS01095">
    <property type="entry name" value="GH18_1"/>
    <property type="match status" value="1"/>
</dbReference>
<keyword evidence="2 7" id="KW-0378">Hydrolase</keyword>
<dbReference type="InterPro" id="IPR050314">
    <property type="entry name" value="Glycosyl_Hydrlase_18"/>
</dbReference>
<gene>
    <name evidence="10" type="ORF">HPULCUR_002870</name>
</gene>
<dbReference type="Pfam" id="PF00704">
    <property type="entry name" value="Glyco_hydro_18"/>
    <property type="match status" value="1"/>
</dbReference>
<organism evidence="10 11">
    <name type="scientific">Helicostylum pulchrum</name>
    <dbReference type="NCBI Taxonomy" id="562976"/>
    <lineage>
        <taxon>Eukaryota</taxon>
        <taxon>Fungi</taxon>
        <taxon>Fungi incertae sedis</taxon>
        <taxon>Mucoromycota</taxon>
        <taxon>Mucoromycotina</taxon>
        <taxon>Mucoromycetes</taxon>
        <taxon>Mucorales</taxon>
        <taxon>Mucorineae</taxon>
        <taxon>Mucoraceae</taxon>
        <taxon>Helicostylum</taxon>
    </lineage>
</organism>
<feature type="domain" description="GH18" evidence="9">
    <location>
        <begin position="11"/>
        <end position="390"/>
    </location>
</feature>
<dbReference type="InterPro" id="IPR001223">
    <property type="entry name" value="Glyco_hydro18_cat"/>
</dbReference>
<dbReference type="SMART" id="SM00636">
    <property type="entry name" value="Glyco_18"/>
    <property type="match status" value="1"/>
</dbReference>
<dbReference type="InterPro" id="IPR011583">
    <property type="entry name" value="Chitinase_II/V-like_cat"/>
</dbReference>
<evidence type="ECO:0000256" key="3">
    <source>
        <dbReference type="ARBA" id="ARBA00023024"/>
    </source>
</evidence>
<comment type="similarity">
    <text evidence="8">Belongs to the glycosyl hydrolase 18 family.</text>
</comment>
<reference evidence="10 11" key="1">
    <citation type="submission" date="2024-04" db="EMBL/GenBank/DDBJ databases">
        <title>genome sequences of Mucor flavus KT1a and Helicostylum pulchrum KT1b strains isolation_sourced from the surface of a dry-aged beef.</title>
        <authorList>
            <person name="Toyotome T."/>
            <person name="Hosono M."/>
            <person name="Torimaru M."/>
            <person name="Fukuda K."/>
            <person name="Mikami N."/>
        </authorList>
    </citation>
    <scope>NUCLEOTIDE SEQUENCE [LARGE SCALE GENOMIC DNA]</scope>
    <source>
        <strain evidence="10 11">KT1b</strain>
    </source>
</reference>
<dbReference type="InterPro" id="IPR001579">
    <property type="entry name" value="Glyco_hydro_18_chit_AS"/>
</dbReference>
<evidence type="ECO:0000259" key="9">
    <source>
        <dbReference type="PROSITE" id="PS51910"/>
    </source>
</evidence>
<comment type="caution">
    <text evidence="10">The sequence shown here is derived from an EMBL/GenBank/DDBJ whole genome shotgun (WGS) entry which is preliminary data.</text>
</comment>
<dbReference type="SUPFAM" id="SSF54556">
    <property type="entry name" value="Chitinase insertion domain"/>
    <property type="match status" value="1"/>
</dbReference>
<evidence type="ECO:0000256" key="1">
    <source>
        <dbReference type="ARBA" id="ARBA00000822"/>
    </source>
</evidence>
<dbReference type="PANTHER" id="PTHR11177">
    <property type="entry name" value="CHITINASE"/>
    <property type="match status" value="1"/>
</dbReference>
<dbReference type="CDD" id="cd06548">
    <property type="entry name" value="GH18_chitinase"/>
    <property type="match status" value="1"/>
</dbReference>
<sequence length="413" mass="46737">MQAPPPATNGPVIAGYFANWGIYDRKYNVVDVAAQASKLTHILYAFANLQEDGQVILGDIFADKEKHFPPGKSRGTPFMQLSVTGQGDSWNDQGNNLYGNFKQFYLLKQKNRHLKVSLSIGGWSWSKNFAAVASDAARRKRFVDTSIKLMGDLGLDGLDIDWEYPKDDKEAFFYVHLLYETRIALDAYQQRCNQLNQPRLLLTVAVPCGPEHYNKLRLAEMQPYVDIFYLMAYDYAGSWDSKTGHQAAMFGGALNTDQAINAYLAAGIPANKIVMGLPMYGRGFCNTDGPDCCFQGLPKGTWEEGQFDYKCLPKHGAVEHHDMQKMASWSFDPNTREYISYDSPQIIAAKCDYIKQRQLGGAMFWELSADQRPDHPRNLVNAVYDAFGRRLDQTPNHLDYPVSEFDNIKRHMS</sequence>
<dbReference type="Gene3D" id="3.10.50.10">
    <property type="match status" value="1"/>
</dbReference>